<reference evidence="1" key="1">
    <citation type="journal article" date="2015" name="Nature">
        <title>Complex archaea that bridge the gap between prokaryotes and eukaryotes.</title>
        <authorList>
            <person name="Spang A."/>
            <person name="Saw J.H."/>
            <person name="Jorgensen S.L."/>
            <person name="Zaremba-Niedzwiedzka K."/>
            <person name="Martijn J."/>
            <person name="Lind A.E."/>
            <person name="van Eijk R."/>
            <person name="Schleper C."/>
            <person name="Guy L."/>
            <person name="Ettema T.J."/>
        </authorList>
    </citation>
    <scope>NUCLEOTIDE SEQUENCE</scope>
</reference>
<dbReference type="AlphaFoldDB" id="A0A0F9JMA4"/>
<comment type="caution">
    <text evidence="1">The sequence shown here is derived from an EMBL/GenBank/DDBJ whole genome shotgun (WGS) entry which is preliminary data.</text>
</comment>
<evidence type="ECO:0000313" key="1">
    <source>
        <dbReference type="EMBL" id="KKM70959.1"/>
    </source>
</evidence>
<gene>
    <name evidence="1" type="ORF">LCGC14_1435530</name>
</gene>
<protein>
    <submittedName>
        <fullName evidence="1">Uncharacterized protein</fullName>
    </submittedName>
</protein>
<organism evidence="1">
    <name type="scientific">marine sediment metagenome</name>
    <dbReference type="NCBI Taxonomy" id="412755"/>
    <lineage>
        <taxon>unclassified sequences</taxon>
        <taxon>metagenomes</taxon>
        <taxon>ecological metagenomes</taxon>
    </lineage>
</organism>
<accession>A0A0F9JMA4</accession>
<name>A0A0F9JMA4_9ZZZZ</name>
<proteinExistence type="predicted"/>
<sequence>MSDRPLGEYYHLSIEPHVVTLCGSTRFMEAFHEAGWIETLKGNIVLSVGVSKHLPPDHGGESLGQAVVEMLDELHWRKIDLSDEVLVLNVDGYIGHSTGREIAYAESIGVPIRYLEPLMEGTPE</sequence>
<dbReference type="EMBL" id="LAZR01009721">
    <property type="protein sequence ID" value="KKM70959.1"/>
    <property type="molecule type" value="Genomic_DNA"/>
</dbReference>